<reference evidence="4" key="1">
    <citation type="journal article" date="2020" name="J. ISSAAS">
        <title>Lactobacilli and other gastrointestinal microbiota of Peromyscus leucopus, reservoir host for agents of Lyme disease and other zoonoses in North America.</title>
        <authorList>
            <person name="Milovic A."/>
            <person name="Bassam K."/>
            <person name="Shao H."/>
            <person name="Chatzistamou I."/>
            <person name="Tufts D.M."/>
            <person name="Diuk-Wasser M."/>
            <person name="Barbour A.G."/>
        </authorList>
    </citation>
    <scope>NUCLEOTIDE SEQUENCE</scope>
    <source>
        <strain evidence="4">LL40</strain>
    </source>
</reference>
<organism evidence="4">
    <name type="scientific">uncultured Bacillota bacterium</name>
    <dbReference type="NCBI Taxonomy" id="344338"/>
    <lineage>
        <taxon>Bacteria</taxon>
        <taxon>Bacillati</taxon>
        <taxon>Bacillota</taxon>
        <taxon>environmental samples</taxon>
    </lineage>
</organism>
<keyword evidence="2" id="KW-0808">Transferase</keyword>
<dbReference type="InterPro" id="IPR001173">
    <property type="entry name" value="Glyco_trans_2-like"/>
</dbReference>
<evidence type="ECO:0000259" key="3">
    <source>
        <dbReference type="Pfam" id="PF00535"/>
    </source>
</evidence>
<dbReference type="Pfam" id="PF00535">
    <property type="entry name" value="Glycos_transf_2"/>
    <property type="match status" value="1"/>
</dbReference>
<dbReference type="EMBL" id="MN577573">
    <property type="protein sequence ID" value="QGT51268.1"/>
    <property type="molecule type" value="Genomic_DNA"/>
</dbReference>
<dbReference type="PANTHER" id="PTHR22916">
    <property type="entry name" value="GLYCOSYLTRANSFERASE"/>
    <property type="match status" value="1"/>
</dbReference>
<evidence type="ECO:0000256" key="1">
    <source>
        <dbReference type="ARBA" id="ARBA00022676"/>
    </source>
</evidence>
<feature type="domain" description="Glycosyltransferase 2-like" evidence="3">
    <location>
        <begin position="5"/>
        <end position="132"/>
    </location>
</feature>
<keyword evidence="1" id="KW-0328">Glycosyltransferase</keyword>
<accession>A0A650EPT2</accession>
<dbReference type="InterPro" id="IPR029044">
    <property type="entry name" value="Nucleotide-diphossugar_trans"/>
</dbReference>
<name>A0A650EPT2_9FIRM</name>
<dbReference type="AlphaFoldDB" id="A0A650EPT2"/>
<sequence>MKELSVIVPVYNAEEYIDRCIESIISQECNAEIIVIDDGSTDSTPHLLEKYKDKIKLITLEKNSGNVAAVRNVGLDNACGELITFCDADDWYMPGAFKKILELQKMEDADIVRFSYICVYPDGKTELPQNRIIKDEMVVKCDFADKVYPQFINGIGLNSVWASVFKRKIIENLRFLENFKIAEDAAFSMEAYTDAASVRFCSDPLYCYYRRYNSLTGSGSRIYEKYKYNFCLAKRMLSFLPQWGMNIALWRVKTILRPLRLTVDKMKRSRRQTKGRE</sequence>
<dbReference type="Gene3D" id="3.90.550.10">
    <property type="entry name" value="Spore Coat Polysaccharide Biosynthesis Protein SpsA, Chain A"/>
    <property type="match status" value="1"/>
</dbReference>
<dbReference type="SUPFAM" id="SSF53448">
    <property type="entry name" value="Nucleotide-diphospho-sugar transferases"/>
    <property type="match status" value="1"/>
</dbReference>
<gene>
    <name evidence="4" type="ORF">Firmicute1046_3440</name>
</gene>
<dbReference type="GO" id="GO:0016757">
    <property type="term" value="F:glycosyltransferase activity"/>
    <property type="evidence" value="ECO:0007669"/>
    <property type="project" value="UniProtKB-KW"/>
</dbReference>
<proteinExistence type="predicted"/>
<dbReference type="CDD" id="cd00761">
    <property type="entry name" value="Glyco_tranf_GTA_type"/>
    <property type="match status" value="1"/>
</dbReference>
<dbReference type="PANTHER" id="PTHR22916:SF51">
    <property type="entry name" value="GLYCOSYLTRANSFERASE EPSH-RELATED"/>
    <property type="match status" value="1"/>
</dbReference>
<evidence type="ECO:0000313" key="4">
    <source>
        <dbReference type="EMBL" id="QGT51268.1"/>
    </source>
</evidence>
<evidence type="ECO:0000256" key="2">
    <source>
        <dbReference type="ARBA" id="ARBA00022679"/>
    </source>
</evidence>
<protein>
    <recommendedName>
        <fullName evidence="3">Glycosyltransferase 2-like domain-containing protein</fullName>
    </recommendedName>
</protein>